<feature type="domain" description="Inverse autotransporter beta-domain" evidence="2">
    <location>
        <begin position="1"/>
        <end position="124"/>
    </location>
</feature>
<dbReference type="Gene3D" id="2.40.160.160">
    <property type="entry name" value="Inverse autotransporter, beta-domain"/>
    <property type="match status" value="1"/>
</dbReference>
<feature type="non-terminal residue" evidence="3">
    <location>
        <position position="124"/>
    </location>
</feature>
<dbReference type="InterPro" id="IPR024519">
    <property type="entry name" value="IAT_beta"/>
</dbReference>
<dbReference type="Proteomes" id="UP000865968">
    <property type="component" value="Unassembled WGS sequence"/>
</dbReference>
<accession>A0AAN5S1S3</accession>
<evidence type="ECO:0000256" key="1">
    <source>
        <dbReference type="ARBA" id="ARBA00010116"/>
    </source>
</evidence>
<gene>
    <name evidence="3" type="ORF">I8608_004047</name>
</gene>
<evidence type="ECO:0000313" key="4">
    <source>
        <dbReference type="Proteomes" id="UP000865968"/>
    </source>
</evidence>
<protein>
    <submittedName>
        <fullName evidence="3">Invasin/intimin</fullName>
    </submittedName>
</protein>
<comment type="similarity">
    <text evidence="1">Belongs to the intimin/invasin family.</text>
</comment>
<dbReference type="InterPro" id="IPR051715">
    <property type="entry name" value="Intimin-Invasin_domain"/>
</dbReference>
<dbReference type="AlphaFoldDB" id="A0AAN5S1S3"/>
<reference evidence="3" key="2">
    <citation type="submission" date="2020-10" db="EMBL/GenBank/DDBJ databases">
        <authorList>
            <consortium name="NCBI Pathogen Detection Project"/>
        </authorList>
    </citation>
    <scope>NUCLEOTIDE SEQUENCE</scope>
    <source>
        <strain evidence="3">Morganella morganii ARLG-3209</strain>
    </source>
</reference>
<dbReference type="GO" id="GO:0009279">
    <property type="term" value="C:cell outer membrane"/>
    <property type="evidence" value="ECO:0007669"/>
    <property type="project" value="TreeGrafter"/>
</dbReference>
<name>A0AAN5S1S3_MORMO</name>
<dbReference type="InterPro" id="IPR038177">
    <property type="entry name" value="IAT_beta_sf"/>
</dbReference>
<organism evidence="3 4">
    <name type="scientific">Morganella morganii</name>
    <name type="common">Proteus morganii</name>
    <dbReference type="NCBI Taxonomy" id="582"/>
    <lineage>
        <taxon>Bacteria</taxon>
        <taxon>Pseudomonadati</taxon>
        <taxon>Pseudomonadota</taxon>
        <taxon>Gammaproteobacteria</taxon>
        <taxon>Enterobacterales</taxon>
        <taxon>Morganellaceae</taxon>
        <taxon>Morganella</taxon>
    </lineage>
</organism>
<dbReference type="PANTHER" id="PTHR39576">
    <property type="entry name" value="ATTACHING AND EFFACING PROTEIN HOMOLOG-RELATED-RELATED"/>
    <property type="match status" value="1"/>
</dbReference>
<dbReference type="Pfam" id="PF11924">
    <property type="entry name" value="IAT_beta"/>
    <property type="match status" value="1"/>
</dbReference>
<comment type="caution">
    <text evidence="3">The sequence shown here is derived from an EMBL/GenBank/DDBJ whole genome shotgun (WGS) entry which is preliminary data.</text>
</comment>
<dbReference type="EMBL" id="DACSWI010000036">
    <property type="protein sequence ID" value="HAT3811121.1"/>
    <property type="molecule type" value="Genomic_DNA"/>
</dbReference>
<reference evidence="3" key="1">
    <citation type="journal article" date="2018" name="Genome Biol.">
        <title>SKESA: strategic k-mer extension for scrupulous assemblies.</title>
        <authorList>
            <person name="Souvorov A."/>
            <person name="Agarwala R."/>
            <person name="Lipman D.J."/>
        </authorList>
    </citation>
    <scope>NUCLEOTIDE SEQUENCE</scope>
    <source>
        <strain evidence="3">Morganella morganii ARLG-3209</strain>
    </source>
</reference>
<sequence length="124" mass="13970">LGYRQYEDGWMWGVNSFYDYDITGSNSRVGVGGELWANYLKFAANGYFRVTDWHQSALHEMRDYDERPANGFDIRAEGYLPDYPQLGAFAKYEQYFGDGISLAGTTSSGELKSNPSVSTLGLSY</sequence>
<evidence type="ECO:0000259" key="2">
    <source>
        <dbReference type="Pfam" id="PF11924"/>
    </source>
</evidence>
<feature type="non-terminal residue" evidence="3">
    <location>
        <position position="1"/>
    </location>
</feature>
<proteinExistence type="inferred from homology"/>
<dbReference type="PANTHER" id="PTHR39576:SF2">
    <property type="entry name" value="ATTACHING AND EFFACING PROTEIN HOMOLOG-RELATED"/>
    <property type="match status" value="1"/>
</dbReference>
<evidence type="ECO:0000313" key="3">
    <source>
        <dbReference type="EMBL" id="HAT3811121.1"/>
    </source>
</evidence>